<dbReference type="EMBL" id="JBEDNZ010000033">
    <property type="protein sequence ID" value="KAL0803435.1"/>
    <property type="molecule type" value="Genomic_DNA"/>
</dbReference>
<dbReference type="GO" id="GO:0042575">
    <property type="term" value="C:DNA polymerase complex"/>
    <property type="evidence" value="ECO:0007669"/>
    <property type="project" value="UniProtKB-ARBA"/>
</dbReference>
<dbReference type="InterPro" id="IPR043502">
    <property type="entry name" value="DNA/RNA_pol_sf"/>
</dbReference>
<protein>
    <recommendedName>
        <fullName evidence="1">Integrase catalytic domain-containing protein</fullName>
    </recommendedName>
</protein>
<accession>A0ABD0S2G1</accession>
<dbReference type="InterPro" id="IPR036397">
    <property type="entry name" value="RNaseH_sf"/>
</dbReference>
<dbReference type="PANTHER" id="PTHR47331:SF4">
    <property type="entry name" value="PEPTIDASE S1 DOMAIN-CONTAINING PROTEIN"/>
    <property type="match status" value="1"/>
</dbReference>
<reference evidence="2 3" key="1">
    <citation type="submission" date="2024-06" db="EMBL/GenBank/DDBJ databases">
        <title>A chromosome-level genome assembly of beet webworm, Loxostege sticticalis.</title>
        <authorList>
            <person name="Zhang Y."/>
        </authorList>
    </citation>
    <scope>NUCLEOTIDE SEQUENCE [LARGE SCALE GENOMIC DNA]</scope>
    <source>
        <strain evidence="2">AQ028</strain>
        <tissue evidence="2">Male pupae</tissue>
    </source>
</reference>
<dbReference type="InterPro" id="IPR040676">
    <property type="entry name" value="DUF5641"/>
</dbReference>
<name>A0ABD0S2G1_LOXSC</name>
<dbReference type="InterPro" id="IPR008042">
    <property type="entry name" value="Retrotrans_Pao"/>
</dbReference>
<dbReference type="Gene3D" id="3.30.420.10">
    <property type="entry name" value="Ribonuclease H-like superfamily/Ribonuclease H"/>
    <property type="match status" value="1"/>
</dbReference>
<feature type="domain" description="Integrase catalytic" evidence="1">
    <location>
        <begin position="813"/>
        <end position="1007"/>
    </location>
</feature>
<evidence type="ECO:0000313" key="3">
    <source>
        <dbReference type="Proteomes" id="UP001549921"/>
    </source>
</evidence>
<dbReference type="Pfam" id="PF18701">
    <property type="entry name" value="DUF5641"/>
    <property type="match status" value="1"/>
</dbReference>
<evidence type="ECO:0000313" key="2">
    <source>
        <dbReference type="EMBL" id="KAL0803435.1"/>
    </source>
</evidence>
<dbReference type="InterPro" id="IPR012337">
    <property type="entry name" value="RNaseH-like_sf"/>
</dbReference>
<dbReference type="SUPFAM" id="SSF56672">
    <property type="entry name" value="DNA/RNA polymerases"/>
    <property type="match status" value="1"/>
</dbReference>
<dbReference type="Proteomes" id="UP001549921">
    <property type="component" value="Unassembled WGS sequence"/>
</dbReference>
<dbReference type="SUPFAM" id="SSF53098">
    <property type="entry name" value="Ribonuclease H-like"/>
    <property type="match status" value="1"/>
</dbReference>
<gene>
    <name evidence="2" type="ORF">ABMA28_017281</name>
</gene>
<dbReference type="PANTHER" id="PTHR47331">
    <property type="entry name" value="PHD-TYPE DOMAIN-CONTAINING PROTEIN"/>
    <property type="match status" value="1"/>
</dbReference>
<dbReference type="EMBL" id="JBEDNZ010000033">
    <property type="protein sequence ID" value="KAL0803434.1"/>
    <property type="molecule type" value="Genomic_DNA"/>
</dbReference>
<dbReference type="InterPro" id="IPR001584">
    <property type="entry name" value="Integrase_cat-core"/>
</dbReference>
<comment type="caution">
    <text evidence="2">The sequence shown here is derived from an EMBL/GenBank/DDBJ whole genome shotgun (WGS) entry which is preliminary data.</text>
</comment>
<organism evidence="2 3">
    <name type="scientific">Loxostege sticticalis</name>
    <name type="common">Beet webworm moth</name>
    <dbReference type="NCBI Taxonomy" id="481309"/>
    <lineage>
        <taxon>Eukaryota</taxon>
        <taxon>Metazoa</taxon>
        <taxon>Ecdysozoa</taxon>
        <taxon>Arthropoda</taxon>
        <taxon>Hexapoda</taxon>
        <taxon>Insecta</taxon>
        <taxon>Pterygota</taxon>
        <taxon>Neoptera</taxon>
        <taxon>Endopterygota</taxon>
        <taxon>Lepidoptera</taxon>
        <taxon>Glossata</taxon>
        <taxon>Ditrysia</taxon>
        <taxon>Pyraloidea</taxon>
        <taxon>Crambidae</taxon>
        <taxon>Pyraustinae</taxon>
        <taxon>Loxostege</taxon>
    </lineage>
</organism>
<dbReference type="AlphaFoldDB" id="A0ABD0S2G1"/>
<dbReference type="Pfam" id="PF05380">
    <property type="entry name" value="Peptidase_A17"/>
    <property type="match status" value="1"/>
</dbReference>
<evidence type="ECO:0000259" key="1">
    <source>
        <dbReference type="PROSITE" id="PS50994"/>
    </source>
</evidence>
<sequence length="1124" mass="129128">MSNFWECEKVPVLYTESTSEQQLAEQIFQDSVKLENNRFSVALPLKQNLDLINLGDSLHSALLRLYNLEKRFSKDPSLFEKYKEFIDKYLENGHGKYFDISKYDLSKGNVYFLPHHPVFNNNSKTTPVRAVFDASMNAKNNISLNDLLLNGPTVQKELFDILILLRTYKYVLLCDIKSMYRQVLIENKFCCLQNILWRESPHDPVRCIQLQTVTYGLKSSSFLATRCLVELAQRYKDQYPLASFVLLNSSYVDDLQCGSNQLIELEQIKKELIELLGLGGFSLHKWCSNHLDILSDIPIESHSLNDKDFDKNNTYIKTLGLSYNLSSDMFRLTCPDSQVQQSYTKRQVLSFISKFFDPLGLVGPILTQAKVLMQQIWFHNLKWDEVLPADLHQQWVEFVQSLIKMHCISVPRNINTLNAISIELIGYADASNKAYGCCLYLRVIDTFNTVKVMLLCSKSRINPRNKCLTTPRLELNSALLLSMLARKVHSTLSLKYEIKTFLYSDSQIVLSWLDVEPAKLGVYVANRVEKIRQLTTDFQWNYVPTNENPADCLSRGVKPCSLQNNVLWWNGPTCLMDINYNHCKKYVSNDVNNLPEIKMSNMCDNENHSPVMEVSNVCATQLNESLFINLLNKYSNIDKLTRVMAYILRFSHNCKIQNKDCKLKGSLTPKELMSALHVILKIDQERYFHSEINCLHSKRPIKSNIANLSAFLDSQGLLRVGGRLQNAELPFSKKHPIILAKDSNITKLIILKEHLRLLHAGQKLILSSLSEKYWIVNATRVIKSVLYKCVTCFRLKAKNATQLMGSLPLDRVKMTRPFQIVGTDYGGPFYVKQSRVRKPVITKAYIVIFICFVTKAIHIELASDMTTNTFLACLKRLIARRNKPSKIYCDNAAYYKGANNVMKELYEMFNTTAHHNSVMDYANSERISFNFIPSYSPVFAGLWEAGIKSIKHHMKRVIGNTVLTYEEMYTVVVQIESILNSRPITPMTRDFDDMSYLTPGHFLTGSPLTTYPEINLADEPIGRLSFWKQCTKMQQCFWKQWHKQYLVMLQSRPKWKHESANIKIGTMVLLKDDNASPLNWPVGRVLNVMPGKDGKVRALEIKTAKGSIIRTSIMKICVLPINDD</sequence>
<dbReference type="GO" id="GO:0071897">
    <property type="term" value="P:DNA biosynthetic process"/>
    <property type="evidence" value="ECO:0007669"/>
    <property type="project" value="UniProtKB-ARBA"/>
</dbReference>
<proteinExistence type="predicted"/>
<dbReference type="PROSITE" id="PS50994">
    <property type="entry name" value="INTEGRASE"/>
    <property type="match status" value="1"/>
</dbReference>